<name>A0A4R3JTV4_9PROT</name>
<proteinExistence type="inferred from homology"/>
<organism evidence="7 8">
    <name type="scientific">Sulfuritortus calidifontis</name>
    <dbReference type="NCBI Taxonomy" id="1914471"/>
    <lineage>
        <taxon>Bacteria</taxon>
        <taxon>Pseudomonadati</taxon>
        <taxon>Pseudomonadota</taxon>
        <taxon>Betaproteobacteria</taxon>
        <taxon>Nitrosomonadales</taxon>
        <taxon>Thiobacillaceae</taxon>
        <taxon>Sulfuritortus</taxon>
    </lineage>
</organism>
<keyword evidence="7" id="KW-0969">Cilium</keyword>
<evidence type="ECO:0000256" key="3">
    <source>
        <dbReference type="ARBA" id="ARBA00023143"/>
    </source>
</evidence>
<keyword evidence="8" id="KW-1185">Reference proteome</keyword>
<accession>A0A4R3JTV4</accession>
<gene>
    <name evidence="4" type="primary">ycgR</name>
    <name evidence="7" type="ORF">EDC61_11233</name>
</gene>
<dbReference type="InterPro" id="IPR023787">
    <property type="entry name" value="T3SS_YcgR"/>
</dbReference>
<dbReference type="Pfam" id="PF07317">
    <property type="entry name" value="PilZN"/>
    <property type="match status" value="1"/>
</dbReference>
<dbReference type="SUPFAM" id="SSF141371">
    <property type="entry name" value="PilZ domain-like"/>
    <property type="match status" value="1"/>
</dbReference>
<dbReference type="Proteomes" id="UP000295135">
    <property type="component" value="Unassembled WGS sequence"/>
</dbReference>
<dbReference type="HAMAP" id="MF_01457">
    <property type="entry name" value="YcgR"/>
    <property type="match status" value="1"/>
</dbReference>
<dbReference type="GO" id="GO:0035438">
    <property type="term" value="F:cyclic-di-GMP binding"/>
    <property type="evidence" value="ECO:0007669"/>
    <property type="project" value="UniProtKB-UniRule"/>
</dbReference>
<evidence type="ECO:0000313" key="7">
    <source>
        <dbReference type="EMBL" id="TCS71017.1"/>
    </source>
</evidence>
<dbReference type="RefSeq" id="WP_126463577.1">
    <property type="nucleotide sequence ID" value="NZ_AP018721.1"/>
</dbReference>
<dbReference type="OrthoDB" id="5572581at2"/>
<dbReference type="GO" id="GO:0071945">
    <property type="term" value="P:regulation of bacterial-type flagellum-dependent cell motility by regulation of motor speed"/>
    <property type="evidence" value="ECO:0007669"/>
    <property type="project" value="UniProtKB-UniRule"/>
</dbReference>
<comment type="similarity">
    <text evidence="4">Belongs to the YcgR family.</text>
</comment>
<feature type="domain" description="PilZ" evidence="5">
    <location>
        <begin position="122"/>
        <end position="233"/>
    </location>
</feature>
<sequence length="244" mass="26844">MDLDYGTDEDLSRYTVHDAVEIERILRKMLTDQTIVTIHAENGKDFLLTTLVGINPGTGFIYFDSGSDDRLNAALLASAKSTVTATLNQVRVQFTTEGFERAKYNGEIVLKAKVPAALLRLQRREYYRLATSLTDPVKCWFNLPGGTLKVVVTDISVGGIGVLYPPGGVQLEAGVTYEGCRLALPGVPELIMSLKVCSTYKETMKNGLITLRAGCQFVKLPPPAETAIQRYILKVERERKARAG</sequence>
<comment type="caution">
    <text evidence="7">The sequence shown here is derived from an EMBL/GenBank/DDBJ whole genome shotgun (WGS) entry which is preliminary data.</text>
</comment>
<dbReference type="GO" id="GO:0071973">
    <property type="term" value="P:bacterial-type flagellum-dependent cell motility"/>
    <property type="evidence" value="ECO:0007669"/>
    <property type="project" value="UniProtKB-UniRule"/>
</dbReference>
<reference evidence="7 8" key="1">
    <citation type="submission" date="2019-03" db="EMBL/GenBank/DDBJ databases">
        <title>Genomic Encyclopedia of Type Strains, Phase IV (KMG-IV): sequencing the most valuable type-strain genomes for metagenomic binning, comparative biology and taxonomic classification.</title>
        <authorList>
            <person name="Goeker M."/>
        </authorList>
    </citation>
    <scope>NUCLEOTIDE SEQUENCE [LARGE SCALE GENOMIC DNA]</scope>
    <source>
        <strain evidence="7 8">DSM 103923</strain>
    </source>
</reference>
<comment type="function">
    <text evidence="4">Acts as a flagellar brake, regulating swimming and swarming in a bis-(3'-5') cyclic diguanylic acid (c-di-GMP)-dependent manner. Binds 1 c-di-GMP dimer per subunit. Increasing levels of c-di-GMP lead to decreased motility.</text>
</comment>
<dbReference type="AlphaFoldDB" id="A0A4R3JTV4"/>
<comment type="subcellular location">
    <subcellularLocation>
        <location evidence="4">Bacterial flagellum basal body</location>
    </subcellularLocation>
</comment>
<keyword evidence="7" id="KW-0282">Flagellum</keyword>
<evidence type="ECO:0000256" key="2">
    <source>
        <dbReference type="ARBA" id="ARBA00022741"/>
    </source>
</evidence>
<keyword evidence="3 4" id="KW-0975">Bacterial flagellum</keyword>
<keyword evidence="2 4" id="KW-0547">Nucleotide-binding</keyword>
<evidence type="ECO:0000313" key="8">
    <source>
        <dbReference type="Proteomes" id="UP000295135"/>
    </source>
</evidence>
<dbReference type="InterPro" id="IPR012349">
    <property type="entry name" value="Split_barrel_FMN-bd"/>
</dbReference>
<dbReference type="InterPro" id="IPR009875">
    <property type="entry name" value="PilZ_domain"/>
</dbReference>
<keyword evidence="7" id="KW-0966">Cell projection</keyword>
<evidence type="ECO:0000256" key="4">
    <source>
        <dbReference type="HAMAP-Rule" id="MF_01457"/>
    </source>
</evidence>
<keyword evidence="1 4" id="KW-0973">c-di-GMP</keyword>
<dbReference type="GO" id="GO:0009425">
    <property type="term" value="C:bacterial-type flagellum basal body"/>
    <property type="evidence" value="ECO:0007669"/>
    <property type="project" value="UniProtKB-SubCell"/>
</dbReference>
<evidence type="ECO:0000259" key="5">
    <source>
        <dbReference type="Pfam" id="PF07238"/>
    </source>
</evidence>
<dbReference type="Pfam" id="PF07238">
    <property type="entry name" value="PilZ"/>
    <property type="match status" value="1"/>
</dbReference>
<dbReference type="InterPro" id="IPR009926">
    <property type="entry name" value="T3SS_YcgR_PilZN"/>
</dbReference>
<feature type="domain" description="Type III secretion system flagellar brake protein YcgR PilZN" evidence="6">
    <location>
        <begin position="14"/>
        <end position="120"/>
    </location>
</feature>
<dbReference type="Gene3D" id="2.40.10.220">
    <property type="entry name" value="predicted glycosyltransferase like domains"/>
    <property type="match status" value="1"/>
</dbReference>
<evidence type="ECO:0000259" key="6">
    <source>
        <dbReference type="Pfam" id="PF07317"/>
    </source>
</evidence>
<protein>
    <recommendedName>
        <fullName evidence="4">Flagellar brake protein YcgR</fullName>
    </recommendedName>
    <alternativeName>
        <fullName evidence="4">Cyclic di-GMP binding protein YcgR</fullName>
    </alternativeName>
</protein>
<evidence type="ECO:0000256" key="1">
    <source>
        <dbReference type="ARBA" id="ARBA00022636"/>
    </source>
</evidence>
<dbReference type="Gene3D" id="2.30.110.10">
    <property type="entry name" value="Electron Transport, Fmn-binding Protein, Chain A"/>
    <property type="match status" value="1"/>
</dbReference>
<dbReference type="EMBL" id="SLZY01000012">
    <property type="protein sequence ID" value="TCS71017.1"/>
    <property type="molecule type" value="Genomic_DNA"/>
</dbReference>
<comment type="subunit">
    <text evidence="4">Monomer. Interacts with the flagellar basal bodies.</text>
</comment>